<sequence>MNEMFYNECKNILMPLKEKGWQFLKLDTNEILMRKNFEQLEEIKINPFGESIEFILPMENPSFSFYKRMKNDSQSIDFFKNYITSILYV</sequence>
<name>A0A6C0CY12_9ZZZZ</name>
<proteinExistence type="predicted"/>
<accession>A0A6C0CY12</accession>
<evidence type="ECO:0000313" key="1">
    <source>
        <dbReference type="EMBL" id="QHT08850.1"/>
    </source>
</evidence>
<dbReference type="AlphaFoldDB" id="A0A6C0CY12"/>
<protein>
    <submittedName>
        <fullName evidence="1">Uncharacterized protein</fullName>
    </submittedName>
</protein>
<dbReference type="EMBL" id="MN739502">
    <property type="protein sequence ID" value="QHT08850.1"/>
    <property type="molecule type" value="Genomic_DNA"/>
</dbReference>
<organism evidence="1">
    <name type="scientific">viral metagenome</name>
    <dbReference type="NCBI Taxonomy" id="1070528"/>
    <lineage>
        <taxon>unclassified sequences</taxon>
        <taxon>metagenomes</taxon>
        <taxon>organismal metagenomes</taxon>
    </lineage>
</organism>
<reference evidence="1" key="1">
    <citation type="journal article" date="2020" name="Nature">
        <title>Giant virus diversity and host interactions through global metagenomics.</title>
        <authorList>
            <person name="Schulz F."/>
            <person name="Roux S."/>
            <person name="Paez-Espino D."/>
            <person name="Jungbluth S."/>
            <person name="Walsh D.A."/>
            <person name="Denef V.J."/>
            <person name="McMahon K.D."/>
            <person name="Konstantinidis K.T."/>
            <person name="Eloe-Fadrosh E.A."/>
            <person name="Kyrpides N.C."/>
            <person name="Woyke T."/>
        </authorList>
    </citation>
    <scope>NUCLEOTIDE SEQUENCE</scope>
    <source>
        <strain evidence="1">GVMAG-M-3300023109-53</strain>
    </source>
</reference>